<evidence type="ECO:0000256" key="2">
    <source>
        <dbReference type="ARBA" id="ARBA00022692"/>
    </source>
</evidence>
<evidence type="ECO:0000313" key="11">
    <source>
        <dbReference type="Proteomes" id="UP000095401"/>
    </source>
</evidence>
<evidence type="ECO:0000313" key="10">
    <source>
        <dbReference type="EMBL" id="AOU97642.1"/>
    </source>
</evidence>
<dbReference type="GO" id="GO:0016020">
    <property type="term" value="C:membrane"/>
    <property type="evidence" value="ECO:0007669"/>
    <property type="project" value="UniProtKB-SubCell"/>
</dbReference>
<evidence type="ECO:0000256" key="5">
    <source>
        <dbReference type="ARBA" id="ARBA00023136"/>
    </source>
</evidence>
<dbReference type="Pfam" id="PF08239">
    <property type="entry name" value="SH3_3"/>
    <property type="match status" value="1"/>
</dbReference>
<dbReference type="EMBL" id="CP017415">
    <property type="protein sequence ID" value="AOU97642.1"/>
    <property type="molecule type" value="Genomic_DNA"/>
</dbReference>
<dbReference type="KEGG" id="aprs:BI364_06435"/>
<dbReference type="Proteomes" id="UP000095401">
    <property type="component" value="Chromosome"/>
</dbReference>
<dbReference type="Gene3D" id="2.30.30.40">
    <property type="entry name" value="SH3 Domains"/>
    <property type="match status" value="1"/>
</dbReference>
<dbReference type="SMART" id="SM00287">
    <property type="entry name" value="SH3b"/>
    <property type="match status" value="1"/>
</dbReference>
<evidence type="ECO:0000256" key="3">
    <source>
        <dbReference type="ARBA" id="ARBA00022729"/>
    </source>
</evidence>
<dbReference type="NCBIfam" id="TIGR04211">
    <property type="entry name" value="SH3_and_anchor"/>
    <property type="match status" value="1"/>
</dbReference>
<accession>A0A1D8IME4</accession>
<evidence type="ECO:0000256" key="7">
    <source>
        <dbReference type="SAM" id="Phobius"/>
    </source>
</evidence>
<feature type="coiled-coil region" evidence="6">
    <location>
        <begin position="131"/>
        <end position="158"/>
    </location>
</feature>
<keyword evidence="2 7" id="KW-0812">Transmembrane</keyword>
<proteinExistence type="predicted"/>
<dbReference type="RefSeq" id="WP_070078027.1">
    <property type="nucleotide sequence ID" value="NZ_CP017415.1"/>
</dbReference>
<keyword evidence="6" id="KW-0175">Coiled coil</keyword>
<evidence type="ECO:0000256" key="4">
    <source>
        <dbReference type="ARBA" id="ARBA00022989"/>
    </source>
</evidence>
<keyword evidence="3 8" id="KW-0732">Signal</keyword>
<evidence type="ECO:0000256" key="8">
    <source>
        <dbReference type="SAM" id="SignalP"/>
    </source>
</evidence>
<evidence type="ECO:0000256" key="1">
    <source>
        <dbReference type="ARBA" id="ARBA00004167"/>
    </source>
</evidence>
<dbReference type="InterPro" id="IPR003646">
    <property type="entry name" value="SH3-like_bac-type"/>
</dbReference>
<feature type="chain" id="PRO_5009108281" description="SH3b domain-containing protein" evidence="8">
    <location>
        <begin position="24"/>
        <end position="239"/>
    </location>
</feature>
<comment type="subcellular location">
    <subcellularLocation>
        <location evidence="1">Membrane</location>
        <topology evidence="1">Single-pass membrane protein</topology>
    </subcellularLocation>
</comment>
<gene>
    <name evidence="10" type="ORF">BI364_06435</name>
</gene>
<keyword evidence="5 7" id="KW-0472">Membrane</keyword>
<organism evidence="10 11">
    <name type="scientific">Acidihalobacter yilgarnensis</name>
    <dbReference type="NCBI Taxonomy" id="2819280"/>
    <lineage>
        <taxon>Bacteria</taxon>
        <taxon>Pseudomonadati</taxon>
        <taxon>Pseudomonadota</taxon>
        <taxon>Gammaproteobacteria</taxon>
        <taxon>Chromatiales</taxon>
        <taxon>Ectothiorhodospiraceae</taxon>
        <taxon>Acidihalobacter</taxon>
    </lineage>
</organism>
<protein>
    <recommendedName>
        <fullName evidence="9">SH3b domain-containing protein</fullName>
    </recommendedName>
</protein>
<keyword evidence="4 7" id="KW-1133">Transmembrane helix</keyword>
<dbReference type="InterPro" id="IPR016476">
    <property type="entry name" value="SH3_dom_pro"/>
</dbReference>
<evidence type="ECO:0000259" key="9">
    <source>
        <dbReference type="PROSITE" id="PS51781"/>
    </source>
</evidence>
<keyword evidence="11" id="KW-1185">Reference proteome</keyword>
<feature type="domain" description="SH3b" evidence="9">
    <location>
        <begin position="40"/>
        <end position="104"/>
    </location>
</feature>
<dbReference type="PROSITE" id="PS51781">
    <property type="entry name" value="SH3B"/>
    <property type="match status" value="1"/>
</dbReference>
<reference evidence="11" key="1">
    <citation type="submission" date="2016-09" db="EMBL/GenBank/DDBJ databases">
        <title>Acidihalobacter prosperus F5.</title>
        <authorList>
            <person name="Khaleque H.N."/>
            <person name="Ramsay J.P."/>
            <person name="Kaksonen A.H."/>
            <person name="Boxall N.J."/>
            <person name="Watkin E.L.J."/>
        </authorList>
    </citation>
    <scope>NUCLEOTIDE SEQUENCE [LARGE SCALE GENOMIC DNA]</scope>
    <source>
        <strain evidence="11">F5</strain>
    </source>
</reference>
<evidence type="ECO:0000256" key="6">
    <source>
        <dbReference type="SAM" id="Coils"/>
    </source>
</evidence>
<name>A0A1D8IME4_9GAMM</name>
<sequence>MRLGLITICFLIATTLPISDAMAATPSSPPTATSITAPASGPMYITDQIKVTLRSGPGLQYQIIKMLTTGDRVTVVKTTANGYTQVQLSGVEGWVLSRYLMATPPAAMQLAGMKQQLAQAKQVLGTTRQGLSQNQAQLSQLQQSKQQLQASYSALDQKYRALVIASQHAITLEKQNNLLIKEQKNNQERIKTLDHANAELSQRTGVQWFLAGSGVLFGGLLIGLLLPKIAKRRRDNWFN</sequence>
<dbReference type="AlphaFoldDB" id="A0A1D8IME4"/>
<feature type="transmembrane region" description="Helical" evidence="7">
    <location>
        <begin position="208"/>
        <end position="226"/>
    </location>
</feature>
<feature type="signal peptide" evidence="8">
    <location>
        <begin position="1"/>
        <end position="23"/>
    </location>
</feature>